<evidence type="ECO:0000259" key="5">
    <source>
        <dbReference type="PROSITE" id="PS51755"/>
    </source>
</evidence>
<dbReference type="PANTHER" id="PTHR45586:SF1">
    <property type="entry name" value="LIPOPOLYSACCHARIDE ASSEMBLY PROTEIN B"/>
    <property type="match status" value="1"/>
</dbReference>
<dbReference type="InterPro" id="IPR019734">
    <property type="entry name" value="TPR_rpt"/>
</dbReference>
<keyword evidence="4" id="KW-0472">Membrane</keyword>
<dbReference type="Gene3D" id="3.40.50.10610">
    <property type="entry name" value="ABC-type transport auxiliary lipoprotein component"/>
    <property type="match status" value="1"/>
</dbReference>
<dbReference type="CDD" id="cd00383">
    <property type="entry name" value="trans_reg_C"/>
    <property type="match status" value="1"/>
</dbReference>
<dbReference type="InterPro" id="IPR036388">
    <property type="entry name" value="WH-like_DNA-bd_sf"/>
</dbReference>
<proteinExistence type="predicted"/>
<gene>
    <name evidence="6" type="ORF">MNBD_GAMMA01-1443</name>
</gene>
<dbReference type="SMART" id="SM00028">
    <property type="entry name" value="TPR"/>
    <property type="match status" value="3"/>
</dbReference>
<dbReference type="PANTHER" id="PTHR45586">
    <property type="entry name" value="TPR REPEAT-CONTAINING PROTEIN PA4667"/>
    <property type="match status" value="1"/>
</dbReference>
<keyword evidence="1" id="KW-0677">Repeat</keyword>
<evidence type="ECO:0000256" key="2">
    <source>
        <dbReference type="ARBA" id="ARBA00022803"/>
    </source>
</evidence>
<evidence type="ECO:0000256" key="1">
    <source>
        <dbReference type="ARBA" id="ARBA00022737"/>
    </source>
</evidence>
<dbReference type="PROSITE" id="PS50005">
    <property type="entry name" value="TPR"/>
    <property type="match status" value="3"/>
</dbReference>
<feature type="transmembrane region" description="Helical" evidence="4">
    <location>
        <begin position="123"/>
        <end position="143"/>
    </location>
</feature>
<keyword evidence="4" id="KW-0812">Transmembrane</keyword>
<reference evidence="6" key="1">
    <citation type="submission" date="2018-06" db="EMBL/GenBank/DDBJ databases">
        <authorList>
            <person name="Zhirakovskaya E."/>
        </authorList>
    </citation>
    <scope>NUCLEOTIDE SEQUENCE</scope>
</reference>
<feature type="domain" description="OmpR/PhoB-type" evidence="5">
    <location>
        <begin position="1"/>
        <end position="98"/>
    </location>
</feature>
<dbReference type="Pfam" id="PF13181">
    <property type="entry name" value="TPR_8"/>
    <property type="match status" value="1"/>
</dbReference>
<dbReference type="SMART" id="SM00862">
    <property type="entry name" value="Trans_reg_C"/>
    <property type="match status" value="1"/>
</dbReference>
<dbReference type="GO" id="GO:0003677">
    <property type="term" value="F:DNA binding"/>
    <property type="evidence" value="ECO:0007669"/>
    <property type="project" value="UniProtKB-KW"/>
</dbReference>
<dbReference type="SUPFAM" id="SSF46894">
    <property type="entry name" value="C-terminal effector domain of the bipartite response regulators"/>
    <property type="match status" value="1"/>
</dbReference>
<dbReference type="InterPro" id="IPR051012">
    <property type="entry name" value="CellSynth/LPSAsmb/PSIAsmb"/>
</dbReference>
<dbReference type="Pfam" id="PF00486">
    <property type="entry name" value="Trans_reg_C"/>
    <property type="match status" value="1"/>
</dbReference>
<dbReference type="AlphaFoldDB" id="A0A3B0VTG2"/>
<evidence type="ECO:0000313" key="6">
    <source>
        <dbReference type="EMBL" id="VAW41757.1"/>
    </source>
</evidence>
<dbReference type="GO" id="GO:0000160">
    <property type="term" value="P:phosphorelay signal transduction system"/>
    <property type="evidence" value="ECO:0007669"/>
    <property type="project" value="InterPro"/>
</dbReference>
<keyword evidence="3" id="KW-0238">DNA-binding</keyword>
<evidence type="ECO:0000256" key="3">
    <source>
        <dbReference type="ARBA" id="ARBA00023125"/>
    </source>
</evidence>
<dbReference type="PROSITE" id="PS51755">
    <property type="entry name" value="OMPR_PHOB"/>
    <property type="match status" value="1"/>
</dbReference>
<protein>
    <recommendedName>
        <fullName evidence="5">OmpR/PhoB-type domain-containing protein</fullName>
    </recommendedName>
</protein>
<dbReference type="Gene3D" id="1.25.40.10">
    <property type="entry name" value="Tetratricopeptide repeat domain"/>
    <property type="match status" value="1"/>
</dbReference>
<name>A0A3B0VTG2_9ZZZZ</name>
<keyword evidence="2" id="KW-0802">TPR repeat</keyword>
<dbReference type="InterPro" id="IPR001867">
    <property type="entry name" value="OmpR/PhoB-type_DNA-bd"/>
</dbReference>
<dbReference type="Gene3D" id="1.10.10.10">
    <property type="entry name" value="Winged helix-like DNA-binding domain superfamily/Winged helix DNA-binding domain"/>
    <property type="match status" value="1"/>
</dbReference>
<dbReference type="InterPro" id="IPR011990">
    <property type="entry name" value="TPR-like_helical_dom_sf"/>
</dbReference>
<dbReference type="GO" id="GO:0006355">
    <property type="term" value="P:regulation of DNA-templated transcription"/>
    <property type="evidence" value="ECO:0007669"/>
    <property type="project" value="InterPro"/>
</dbReference>
<sequence>MRYKFNNIEIDTEKFSLLTNGKEIAVEPQVFNLIVYLIEHKNKIVSRDEILDNIWKGRVVSDTSINNHIKSVRKVLGDDGHKQQIIKTIHSRGYQFIAEMVDDNNTVKTKESTFKPKKFRSNILVLAVIILLVLLVLFATKYYQSVELRQSVQKIANYQEISYATFIAQAKRRDELVDMIESRIGEKREMQFEKYFSYYFKKLNGQELFVFDQIRAMTDIGLYQNNLKILNELNNHPEIYKQIKGTKELHQHLTFWINKYHSIFKQRADMCLLYVGVEDGVPYPNDVNQNIKDWIQGHTAKITQENNQTSQPEIAVSKIQTVTDDEISQASTIRSLAVLPLINLSPGKETNFLGFALTDQIISKLLYNRNIQAKSSTFVRKFDQNVVDPIAIGKQLKVEYILSGNYLKQDNVVRLNFELAEVETKELIWRESQELPYENLFKLQDSIANTLAQKLDLGLTSREYYFNKSQQPMDAIAYDYYLRSIAFPRTKDGNEQALELLQKAFTIESNSAPIYTQMASRFRWGFADEKGTKKAEKYLMKALEINPRYFTALRNLSMIYYDTGEFLSAYKIVKKMLIINPGHAATYFTLGKIYRKSGMVEESIKMYEKSLELEYSTNTRNQIGASLFSNSQYKEASKYFSPESVNAPSLSWRGSIALRLGEKNKALLLYQKIIVLYPDSYWGRDAVIFTAIVNGDKEIGLHELKLQEKRFQGISEPTYFIASQYAAFGEKQDALRLYEKAVKDGYYNLSMMLSDPFFDFVRNDAKYIEIFNLAQQNHLAFKQAIANDL</sequence>
<dbReference type="InterPro" id="IPR016032">
    <property type="entry name" value="Sig_transdc_resp-reg_C-effctor"/>
</dbReference>
<keyword evidence="4" id="KW-1133">Transmembrane helix</keyword>
<evidence type="ECO:0000256" key="4">
    <source>
        <dbReference type="SAM" id="Phobius"/>
    </source>
</evidence>
<accession>A0A3B0VTG2</accession>
<organism evidence="6">
    <name type="scientific">hydrothermal vent metagenome</name>
    <dbReference type="NCBI Taxonomy" id="652676"/>
    <lineage>
        <taxon>unclassified sequences</taxon>
        <taxon>metagenomes</taxon>
        <taxon>ecological metagenomes</taxon>
    </lineage>
</organism>
<dbReference type="EMBL" id="UOEW01000323">
    <property type="protein sequence ID" value="VAW41757.1"/>
    <property type="molecule type" value="Genomic_DNA"/>
</dbReference>
<dbReference type="SUPFAM" id="SSF48452">
    <property type="entry name" value="TPR-like"/>
    <property type="match status" value="1"/>
</dbReference>